<accession>A0AAV6I012</accession>
<comment type="caution">
    <text evidence="1">The sequence shown here is derived from an EMBL/GenBank/DDBJ whole genome shotgun (WGS) entry which is preliminary data.</text>
</comment>
<gene>
    <name evidence="1" type="ORF">RHGRI_033202</name>
</gene>
<dbReference type="EMBL" id="JACTNZ010000012">
    <property type="protein sequence ID" value="KAG5520544.1"/>
    <property type="molecule type" value="Genomic_DNA"/>
</dbReference>
<sequence length="159" mass="18511">MQYDRRFVTSKRLGNAGSHAHLVEKQNRLSDHISKHNYRKVSCVGRGLMGYLGHKLLPLVGVLSFSNMVVRVPFRRWVHVKHRNPQTPHGGFYCLLPIQGRRVIVAVTRYQRPGHLEYKAFSVFVLEYREMLGLNENLVWAVRDDLVNAYNFCCHQLHS</sequence>
<name>A0AAV6I012_9ERIC</name>
<dbReference type="Proteomes" id="UP000823749">
    <property type="component" value="Chromosome 12"/>
</dbReference>
<organism evidence="1 2">
    <name type="scientific">Rhododendron griersonianum</name>
    <dbReference type="NCBI Taxonomy" id="479676"/>
    <lineage>
        <taxon>Eukaryota</taxon>
        <taxon>Viridiplantae</taxon>
        <taxon>Streptophyta</taxon>
        <taxon>Embryophyta</taxon>
        <taxon>Tracheophyta</taxon>
        <taxon>Spermatophyta</taxon>
        <taxon>Magnoliopsida</taxon>
        <taxon>eudicotyledons</taxon>
        <taxon>Gunneridae</taxon>
        <taxon>Pentapetalae</taxon>
        <taxon>asterids</taxon>
        <taxon>Ericales</taxon>
        <taxon>Ericaceae</taxon>
        <taxon>Ericoideae</taxon>
        <taxon>Rhodoreae</taxon>
        <taxon>Rhododendron</taxon>
    </lineage>
</organism>
<evidence type="ECO:0000313" key="2">
    <source>
        <dbReference type="Proteomes" id="UP000823749"/>
    </source>
</evidence>
<reference evidence="1" key="1">
    <citation type="submission" date="2020-08" db="EMBL/GenBank/DDBJ databases">
        <title>Plant Genome Project.</title>
        <authorList>
            <person name="Zhang R.-G."/>
        </authorList>
    </citation>
    <scope>NUCLEOTIDE SEQUENCE</scope>
    <source>
        <strain evidence="1">WSP0</strain>
        <tissue evidence="1">Leaf</tissue>
    </source>
</reference>
<dbReference type="AlphaFoldDB" id="A0AAV6I012"/>
<evidence type="ECO:0000313" key="1">
    <source>
        <dbReference type="EMBL" id="KAG5520544.1"/>
    </source>
</evidence>
<keyword evidence="2" id="KW-1185">Reference proteome</keyword>
<proteinExistence type="predicted"/>
<protein>
    <submittedName>
        <fullName evidence="1">Uncharacterized protein</fullName>
    </submittedName>
</protein>